<dbReference type="GO" id="GO:0006099">
    <property type="term" value="P:tricarboxylic acid cycle"/>
    <property type="evidence" value="ECO:0007669"/>
    <property type="project" value="UniProtKB-KW"/>
</dbReference>
<dbReference type="OrthoDB" id="10261637at2759"/>
<comment type="similarity">
    <text evidence="2">Belongs to the isocitrate and isopropylmalate dehydrogenases family.</text>
</comment>
<dbReference type="PANTHER" id="PTHR11835:SF60">
    <property type="entry name" value="ISOCITRATE DEHYDROGENASE [NAD] SUBUNIT, MITOCHONDRIAL"/>
    <property type="match status" value="1"/>
</dbReference>
<keyword evidence="9" id="KW-1185">Reference proteome</keyword>
<dbReference type="Gene3D" id="3.40.718.10">
    <property type="entry name" value="Isopropylmalate Dehydrogenase"/>
    <property type="match status" value="1"/>
</dbReference>
<evidence type="ECO:0000313" key="9">
    <source>
        <dbReference type="Proteomes" id="UP000288216"/>
    </source>
</evidence>
<comment type="subunit">
    <text evidence="3">Heterooligomer of subunits alpha (IDH3A), beta (IDH3B), and gamma (IDH3G) in the apparent ratio of 2:1:1. The heterodimer containing one IDH3A and one IDH3B subunit and the heterodimer containing one IDH3A and one IDH3G subunit assemble into a heterotetramer (which contains two subunits of IDH3A, one of IDH3B and one of IDH3G) and further into the heterooctamer.</text>
</comment>
<evidence type="ECO:0000313" key="8">
    <source>
        <dbReference type="EMBL" id="GCB83344.1"/>
    </source>
</evidence>
<evidence type="ECO:0000256" key="3">
    <source>
        <dbReference type="ARBA" id="ARBA00011525"/>
    </source>
</evidence>
<proteinExistence type="inferred from homology"/>
<keyword evidence="4" id="KW-0816">Tricarboxylic acid cycle</keyword>
<dbReference type="Proteomes" id="UP000288216">
    <property type="component" value="Unassembled WGS sequence"/>
</dbReference>
<dbReference type="EMBL" id="BFAA01029534">
    <property type="protein sequence ID" value="GCB83344.1"/>
    <property type="molecule type" value="Genomic_DNA"/>
</dbReference>
<keyword evidence="5" id="KW-0809">Transit peptide</keyword>
<evidence type="ECO:0000256" key="6">
    <source>
        <dbReference type="ARBA" id="ARBA00023128"/>
    </source>
</evidence>
<sequence length="380" mass="41592">MAALRCLSRLLPVARSPLAQGLAGNRRSYSKGQQPFGKMYGGRITVTLIPGDGIGPELMQHVAHVFQATHVPVEFEEVRVDSSASDSRDINAAIEAIRRNRVALKGNFETAVDLIAKHRRSLNVFFRTELDLFASVNHYRSLQGVASRAGPLDIVVVRETTEGEYAHLEHESVHGVVESLKIITRKRSIRLAEFAFNYARRHGRSRLVVVHKANIMKLADGLFMQCCREVAAGYPEIEFSDVIVDNATMQLVSRPSQYDVMVTPSLYGVVINNICAGLVGGPGLVPGASYSHDCAVFQTAIRNTAPRLAKRNVANPTAMLLAGCLMLDHLQLSTHATIIRDAIIKAVTDAKIHTADIGGRASSTDMVDYIIDRIAKVTSR</sequence>
<organism evidence="8 9">
    <name type="scientific">Scyliorhinus torazame</name>
    <name type="common">Cloudy catshark</name>
    <name type="synonym">Catulus torazame</name>
    <dbReference type="NCBI Taxonomy" id="75743"/>
    <lineage>
        <taxon>Eukaryota</taxon>
        <taxon>Metazoa</taxon>
        <taxon>Chordata</taxon>
        <taxon>Craniata</taxon>
        <taxon>Vertebrata</taxon>
        <taxon>Chondrichthyes</taxon>
        <taxon>Elasmobranchii</taxon>
        <taxon>Galeomorphii</taxon>
        <taxon>Galeoidea</taxon>
        <taxon>Carcharhiniformes</taxon>
        <taxon>Scyliorhinidae</taxon>
        <taxon>Scyliorhinus</taxon>
    </lineage>
</organism>
<dbReference type="AlphaFoldDB" id="A0A401QDA4"/>
<evidence type="ECO:0000256" key="4">
    <source>
        <dbReference type="ARBA" id="ARBA00022532"/>
    </source>
</evidence>
<accession>A0A401QDA4</accession>
<evidence type="ECO:0000256" key="5">
    <source>
        <dbReference type="ARBA" id="ARBA00022946"/>
    </source>
</evidence>
<dbReference type="OMA" id="DGVHTYD"/>
<evidence type="ECO:0000259" key="7">
    <source>
        <dbReference type="SMART" id="SM01329"/>
    </source>
</evidence>
<dbReference type="SUPFAM" id="SSF53659">
    <property type="entry name" value="Isocitrate/Isopropylmalate dehydrogenase-like"/>
    <property type="match status" value="1"/>
</dbReference>
<reference evidence="8 9" key="1">
    <citation type="journal article" date="2018" name="Nat. Ecol. Evol.">
        <title>Shark genomes provide insights into elasmobranch evolution and the origin of vertebrates.</title>
        <authorList>
            <person name="Hara Y"/>
            <person name="Yamaguchi K"/>
            <person name="Onimaru K"/>
            <person name="Kadota M"/>
            <person name="Koyanagi M"/>
            <person name="Keeley SD"/>
            <person name="Tatsumi K"/>
            <person name="Tanaka K"/>
            <person name="Motone F"/>
            <person name="Kageyama Y"/>
            <person name="Nozu R"/>
            <person name="Adachi N"/>
            <person name="Nishimura O"/>
            <person name="Nakagawa R"/>
            <person name="Tanegashima C"/>
            <person name="Kiyatake I"/>
            <person name="Matsumoto R"/>
            <person name="Murakumo K"/>
            <person name="Nishida K"/>
            <person name="Terakita A"/>
            <person name="Kuratani S"/>
            <person name="Sato K"/>
            <person name="Hyodo S Kuraku.S."/>
        </authorList>
    </citation>
    <scope>NUCLEOTIDE SEQUENCE [LARGE SCALE GENOMIC DNA]</scope>
</reference>
<dbReference type="PANTHER" id="PTHR11835">
    <property type="entry name" value="DECARBOXYLATING DEHYDROGENASES-ISOCITRATE, ISOPROPYLMALATE, TARTRATE"/>
    <property type="match status" value="1"/>
</dbReference>
<evidence type="ECO:0000256" key="2">
    <source>
        <dbReference type="ARBA" id="ARBA00007769"/>
    </source>
</evidence>
<dbReference type="InterPro" id="IPR004434">
    <property type="entry name" value="Isocitrate_DH_NAD"/>
</dbReference>
<protein>
    <recommendedName>
        <fullName evidence="7">Isopropylmalate dehydrogenase-like domain-containing protein</fullName>
    </recommendedName>
</protein>
<comment type="subcellular location">
    <subcellularLocation>
        <location evidence="1">Mitochondrion</location>
    </subcellularLocation>
</comment>
<dbReference type="GO" id="GO:0005739">
    <property type="term" value="C:mitochondrion"/>
    <property type="evidence" value="ECO:0007669"/>
    <property type="project" value="UniProtKB-SubCell"/>
</dbReference>
<gene>
    <name evidence="8" type="ORF">scyTo_0023457</name>
</gene>
<comment type="caution">
    <text evidence="8">The sequence shown here is derived from an EMBL/GenBank/DDBJ whole genome shotgun (WGS) entry which is preliminary data.</text>
</comment>
<keyword evidence="6" id="KW-0496">Mitochondrion</keyword>
<dbReference type="SMART" id="SM01329">
    <property type="entry name" value="Iso_dh"/>
    <property type="match status" value="1"/>
</dbReference>
<name>A0A401QDA4_SCYTO</name>
<dbReference type="FunFam" id="3.40.718.10:FF:000001">
    <property type="entry name" value="Isocitrate dehydrogenase [NAD] subunit, mitochondrial"/>
    <property type="match status" value="1"/>
</dbReference>
<dbReference type="InterPro" id="IPR024084">
    <property type="entry name" value="IsoPropMal-DH-like_dom"/>
</dbReference>
<feature type="domain" description="Isopropylmalate dehydrogenase-like" evidence="7">
    <location>
        <begin position="45"/>
        <end position="370"/>
    </location>
</feature>
<dbReference type="Pfam" id="PF00180">
    <property type="entry name" value="Iso_dh"/>
    <property type="match status" value="1"/>
</dbReference>
<dbReference type="GO" id="GO:0006102">
    <property type="term" value="P:isocitrate metabolic process"/>
    <property type="evidence" value="ECO:0007669"/>
    <property type="project" value="TreeGrafter"/>
</dbReference>
<evidence type="ECO:0000256" key="1">
    <source>
        <dbReference type="ARBA" id="ARBA00004173"/>
    </source>
</evidence>
<dbReference type="NCBIfam" id="TIGR00175">
    <property type="entry name" value="mito_nad_idh"/>
    <property type="match status" value="1"/>
</dbReference>
<dbReference type="STRING" id="75743.A0A401QDA4"/>